<gene>
    <name evidence="1" type="ORF">COY37_05560</name>
</gene>
<sequence length="226" mass="25449">MSLKDDIKSLLEKKDFDGVVELAARERGVLKYLRSLLYSENDLLHWRAAEAFGRIAKYPDIMSREKVNTMLTRLFVSLEDKSGGNGWGSIEAIGAIVAARPDEFSKAIPRMFSYIWDGRVRKGLLWSMRRIGQERPDLLKDKIFYIVGLLRNPSNTTRGHAAWALGVIGDSDVRVLEGLVIDVKETLKGLLDDDSRIRVYDNGELQERTISQIAKEALAALNGRQG</sequence>
<dbReference type="RefSeq" id="WP_286678176.1">
    <property type="nucleotide sequence ID" value="NZ_MNXI01000065.1"/>
</dbReference>
<evidence type="ECO:0000313" key="2">
    <source>
        <dbReference type="Proteomes" id="UP000230956"/>
    </source>
</evidence>
<name>A0A2M7T818_9ACTN</name>
<evidence type="ECO:0008006" key="3">
    <source>
        <dbReference type="Google" id="ProtNLM"/>
    </source>
</evidence>
<organism evidence="1 2">
    <name type="scientific">Candidatus Aquicultor secundus</name>
    <dbReference type="NCBI Taxonomy" id="1973895"/>
    <lineage>
        <taxon>Bacteria</taxon>
        <taxon>Bacillati</taxon>
        <taxon>Actinomycetota</taxon>
        <taxon>Candidatus Aquicultoria</taxon>
        <taxon>Candidatus Aquicultorales</taxon>
        <taxon>Candidatus Aquicultoraceae</taxon>
        <taxon>Candidatus Aquicultor</taxon>
    </lineage>
</organism>
<dbReference type="InterPro" id="IPR016024">
    <property type="entry name" value="ARM-type_fold"/>
</dbReference>
<proteinExistence type="predicted"/>
<protein>
    <recommendedName>
        <fullName evidence="3">HEAT repeat domain-containing protein</fullName>
    </recommendedName>
</protein>
<dbReference type="NCBIfam" id="NF045662">
    <property type="entry name" value="DVU0298_fam"/>
    <property type="match status" value="1"/>
</dbReference>
<evidence type="ECO:0000313" key="1">
    <source>
        <dbReference type="EMBL" id="PIZ39047.1"/>
    </source>
</evidence>
<comment type="caution">
    <text evidence="1">The sequence shown here is derived from an EMBL/GenBank/DDBJ whole genome shotgun (WGS) entry which is preliminary data.</text>
</comment>
<dbReference type="Proteomes" id="UP000230956">
    <property type="component" value="Unassembled WGS sequence"/>
</dbReference>
<dbReference type="InterPro" id="IPR011989">
    <property type="entry name" value="ARM-like"/>
</dbReference>
<dbReference type="Gene3D" id="1.25.10.10">
    <property type="entry name" value="Leucine-rich Repeat Variant"/>
    <property type="match status" value="1"/>
</dbReference>
<reference evidence="2" key="1">
    <citation type="submission" date="2017-09" db="EMBL/GenBank/DDBJ databases">
        <title>Depth-based differentiation of microbial function through sediment-hosted aquifers and enrichment of novel symbionts in the deep terrestrial subsurface.</title>
        <authorList>
            <person name="Probst A.J."/>
            <person name="Ladd B."/>
            <person name="Jarett J.K."/>
            <person name="Geller-Mcgrath D.E."/>
            <person name="Sieber C.M.K."/>
            <person name="Emerson J.B."/>
            <person name="Anantharaman K."/>
            <person name="Thomas B.C."/>
            <person name="Malmstrom R."/>
            <person name="Stieglmeier M."/>
            <person name="Klingl A."/>
            <person name="Woyke T."/>
            <person name="Ryan C.M."/>
            <person name="Banfield J.F."/>
        </authorList>
    </citation>
    <scope>NUCLEOTIDE SEQUENCE [LARGE SCALE GENOMIC DNA]</scope>
</reference>
<dbReference type="AlphaFoldDB" id="A0A2M7T818"/>
<accession>A0A2M7T818</accession>
<dbReference type="SUPFAM" id="SSF48371">
    <property type="entry name" value="ARM repeat"/>
    <property type="match status" value="1"/>
</dbReference>
<dbReference type="InterPro" id="IPR054701">
    <property type="entry name" value="DVU0298-like"/>
</dbReference>
<dbReference type="EMBL" id="PFNG01000132">
    <property type="protein sequence ID" value="PIZ39047.1"/>
    <property type="molecule type" value="Genomic_DNA"/>
</dbReference>